<dbReference type="NCBIfam" id="TIGR02662">
    <property type="entry name" value="dinitro_DRAG"/>
    <property type="match status" value="1"/>
</dbReference>
<keyword evidence="2" id="KW-1185">Reference proteome</keyword>
<dbReference type="PANTHER" id="PTHR16222:SF12">
    <property type="entry name" value="ADP-RIBOSYLGLYCOHYDROLASE-RELATED"/>
    <property type="match status" value="1"/>
</dbReference>
<organism evidence="1 2">
    <name type="scientific">Rhodobacter lacus</name>
    <dbReference type="NCBI Taxonomy" id="1641972"/>
    <lineage>
        <taxon>Bacteria</taxon>
        <taxon>Pseudomonadati</taxon>
        <taxon>Pseudomonadota</taxon>
        <taxon>Alphaproteobacteria</taxon>
        <taxon>Rhodobacterales</taxon>
        <taxon>Rhodobacter group</taxon>
        <taxon>Rhodobacter</taxon>
    </lineage>
</organism>
<dbReference type="Gene3D" id="1.10.4080.10">
    <property type="entry name" value="ADP-ribosylation/Crystallin J1"/>
    <property type="match status" value="1"/>
</dbReference>
<keyword evidence="1" id="KW-0378">Hydrolase</keyword>
<dbReference type="InterPro" id="IPR050792">
    <property type="entry name" value="ADP-ribosylglycohydrolase"/>
</dbReference>
<accession>A0ABW5A5P6</accession>
<keyword evidence="1" id="KW-0326">Glycosidase</keyword>
<evidence type="ECO:0000313" key="2">
    <source>
        <dbReference type="Proteomes" id="UP001597413"/>
    </source>
</evidence>
<dbReference type="InterPro" id="IPR013479">
    <property type="entry name" value="ADP-ribosyl_diN_reduct_hydro"/>
</dbReference>
<proteinExistence type="predicted"/>
<dbReference type="Proteomes" id="UP001597413">
    <property type="component" value="Unassembled WGS sequence"/>
</dbReference>
<dbReference type="SUPFAM" id="SSF101478">
    <property type="entry name" value="ADP-ribosylglycohydrolase"/>
    <property type="match status" value="1"/>
</dbReference>
<dbReference type="GO" id="GO:0047407">
    <property type="term" value="F:ADP-ribosyl-[dinitrogen reductase] hydrolase activity"/>
    <property type="evidence" value="ECO:0007669"/>
    <property type="project" value="UniProtKB-EC"/>
</dbReference>
<name>A0ABW5A5P6_9RHOB</name>
<dbReference type="InterPro" id="IPR036705">
    <property type="entry name" value="Ribosyl_crysJ1_sf"/>
</dbReference>
<dbReference type="EMBL" id="JBHUIX010000002">
    <property type="protein sequence ID" value="MFD2172723.1"/>
    <property type="molecule type" value="Genomic_DNA"/>
</dbReference>
<sequence>MMSDREDRALAAYLGFALGDALGATTEFMTAREIAAQIGQHREITGGGWLRLPPGAVTDDTQMSLALGRSLIRAGGFDAQDLCAEFAAWLATKPADVGATCRRGIKRFLRDGSVSGPVAEDDAGNGAAMRVLPVALATLERPACREVWTLGQAHTTHNNPLSDAACLMLVRATQALIAGAGKAGLRHEAEALVATHRPFRFAPYRGHCSAYVVETMQTVLHHLLAAESFEDAVIATVNQGGDADTTGALTGMLAGALWGLEALPLRWLEVLDAQVQDEITDQVPRLLRL</sequence>
<dbReference type="Pfam" id="PF03747">
    <property type="entry name" value="ADP_ribosyl_GH"/>
    <property type="match status" value="1"/>
</dbReference>
<dbReference type="EC" id="3.2.2.24" evidence="1"/>
<protein>
    <submittedName>
        <fullName evidence="1">ADP-ribosyl-[dinitrogen reductase] hydrolase</fullName>
        <ecNumber evidence="1">3.2.2.24</ecNumber>
    </submittedName>
</protein>
<dbReference type="RefSeq" id="WP_377386008.1">
    <property type="nucleotide sequence ID" value="NZ_JBHUIX010000002.1"/>
</dbReference>
<gene>
    <name evidence="1" type="primary">draG</name>
    <name evidence="1" type="ORF">ACFSM0_01335</name>
</gene>
<dbReference type="InterPro" id="IPR005502">
    <property type="entry name" value="Ribosyl_crysJ1"/>
</dbReference>
<dbReference type="PANTHER" id="PTHR16222">
    <property type="entry name" value="ADP-RIBOSYLGLYCOHYDROLASE"/>
    <property type="match status" value="1"/>
</dbReference>
<evidence type="ECO:0000313" key="1">
    <source>
        <dbReference type="EMBL" id="MFD2172723.1"/>
    </source>
</evidence>
<comment type="caution">
    <text evidence="1">The sequence shown here is derived from an EMBL/GenBank/DDBJ whole genome shotgun (WGS) entry which is preliminary data.</text>
</comment>
<reference evidence="2" key="1">
    <citation type="journal article" date="2019" name="Int. J. Syst. Evol. Microbiol.">
        <title>The Global Catalogue of Microorganisms (GCM) 10K type strain sequencing project: providing services to taxonomists for standard genome sequencing and annotation.</title>
        <authorList>
            <consortium name="The Broad Institute Genomics Platform"/>
            <consortium name="The Broad Institute Genome Sequencing Center for Infectious Disease"/>
            <person name="Wu L."/>
            <person name="Ma J."/>
        </authorList>
    </citation>
    <scope>NUCLEOTIDE SEQUENCE [LARGE SCALE GENOMIC DNA]</scope>
    <source>
        <strain evidence="2">CCUG 55131</strain>
    </source>
</reference>